<comment type="pathway">
    <text evidence="2">Lipid metabolism; sphingolipid metabolism.</text>
</comment>
<evidence type="ECO:0000256" key="13">
    <source>
        <dbReference type="ARBA" id="ARBA00023136"/>
    </source>
</evidence>
<dbReference type="EMBL" id="GDAI01000718">
    <property type="protein sequence ID" value="JAI16885.1"/>
    <property type="molecule type" value="mRNA"/>
</dbReference>
<keyword evidence="8" id="KW-0378">Hydrolase</keyword>
<dbReference type="InterPro" id="IPR038772">
    <property type="entry name" value="Sph/SMPD2-like"/>
</dbReference>
<feature type="domain" description="Endonuclease/exonuclease/phosphatase" evidence="15">
    <location>
        <begin position="8"/>
        <end position="263"/>
    </location>
</feature>
<comment type="similarity">
    <text evidence="4">Belongs to the neutral sphingomyelinase family.</text>
</comment>
<keyword evidence="9" id="KW-0460">Magnesium</keyword>
<evidence type="ECO:0000259" key="15">
    <source>
        <dbReference type="Pfam" id="PF03372"/>
    </source>
</evidence>
<dbReference type="GO" id="GO:0046872">
    <property type="term" value="F:metal ion binding"/>
    <property type="evidence" value="ECO:0007669"/>
    <property type="project" value="UniProtKB-KW"/>
</dbReference>
<sequence>MIFVLNILTLNVWGIPYISRDREERIKAIGDELSKGIFDVVSLQEVWSQSDYETLKKRTSNVLPYTHYFHSGVAGSGLCLLSKYPIISAFFHAWSVNGYVHRIQHGDWFGGKGVGLCRILVKNQPINVYVAHLHAEYDTQNDEYKAHRVIQAFDTAQFIESTRSDSILQILAGDLNTEPEDISYKVLTKTSKLKDTCNLELIGTNECERNSYTPLEVVKSNSIGKRIDHILFRPGEKHTADVIQYELPFHDRIPGKTFSYSDHEAVYAKISISAKKNLPHELEGEQYCYTAECLSSETLETIAALNESIAICDDILHKLHNHRIVYLTSALIFSILLFIVIDISPPYGFKLVYLIIKVILSGMIIFCIFMGTLWNIMEKNGILSGKLSMEIALRYIERQN</sequence>
<evidence type="ECO:0000256" key="10">
    <source>
        <dbReference type="ARBA" id="ARBA00022919"/>
    </source>
</evidence>
<keyword evidence="10" id="KW-0746">Sphingolipid metabolism</keyword>
<dbReference type="PANTHER" id="PTHR16320">
    <property type="entry name" value="SPHINGOMYELINASE FAMILY MEMBER"/>
    <property type="match status" value="1"/>
</dbReference>
<feature type="transmembrane region" description="Helical" evidence="14">
    <location>
        <begin position="324"/>
        <end position="345"/>
    </location>
</feature>
<dbReference type="SUPFAM" id="SSF56219">
    <property type="entry name" value="DNase I-like"/>
    <property type="match status" value="1"/>
</dbReference>
<dbReference type="Pfam" id="PF03372">
    <property type="entry name" value="Exo_endo_phos"/>
    <property type="match status" value="1"/>
</dbReference>
<feature type="transmembrane region" description="Helical" evidence="14">
    <location>
        <begin position="351"/>
        <end position="376"/>
    </location>
</feature>
<keyword evidence="11 14" id="KW-1133">Transmembrane helix</keyword>
<accession>A0A0K8TSH4</accession>
<dbReference type="GO" id="GO:0006665">
    <property type="term" value="P:sphingolipid metabolic process"/>
    <property type="evidence" value="ECO:0007669"/>
    <property type="project" value="UniProtKB-KW"/>
</dbReference>
<keyword evidence="7" id="KW-0479">Metal-binding</keyword>
<evidence type="ECO:0000256" key="7">
    <source>
        <dbReference type="ARBA" id="ARBA00022723"/>
    </source>
</evidence>
<reference evidence="16" key="1">
    <citation type="journal article" date="2015" name="Insect Biochem. Mol. Biol.">
        <title>An insight into the sialome of the horse fly, Tabanus bromius.</title>
        <authorList>
            <person name="Ribeiro J.M."/>
            <person name="Kazimirova M."/>
            <person name="Takac P."/>
            <person name="Andersen J.F."/>
            <person name="Francischetti I.M."/>
        </authorList>
    </citation>
    <scope>NUCLEOTIDE SEQUENCE</scope>
</reference>
<evidence type="ECO:0000256" key="12">
    <source>
        <dbReference type="ARBA" id="ARBA00023098"/>
    </source>
</evidence>
<evidence type="ECO:0000256" key="9">
    <source>
        <dbReference type="ARBA" id="ARBA00022842"/>
    </source>
</evidence>
<dbReference type="InterPro" id="IPR036691">
    <property type="entry name" value="Endo/exonu/phosph_ase_sf"/>
</dbReference>
<evidence type="ECO:0000256" key="2">
    <source>
        <dbReference type="ARBA" id="ARBA00004760"/>
    </source>
</evidence>
<evidence type="ECO:0000256" key="4">
    <source>
        <dbReference type="ARBA" id="ARBA00006335"/>
    </source>
</evidence>
<dbReference type="AlphaFoldDB" id="A0A0K8TSH4"/>
<evidence type="ECO:0000256" key="8">
    <source>
        <dbReference type="ARBA" id="ARBA00022801"/>
    </source>
</evidence>
<protein>
    <recommendedName>
        <fullName evidence="5">sphingomyelin phosphodiesterase</fullName>
        <ecNumber evidence="5">3.1.4.12</ecNumber>
    </recommendedName>
</protein>
<dbReference type="EC" id="3.1.4.12" evidence="5"/>
<dbReference type="GO" id="GO:0016020">
    <property type="term" value="C:membrane"/>
    <property type="evidence" value="ECO:0007669"/>
    <property type="project" value="UniProtKB-SubCell"/>
</dbReference>
<name>A0A0K8TSH4_TABBR</name>
<keyword evidence="6 14" id="KW-0812">Transmembrane</keyword>
<evidence type="ECO:0000256" key="5">
    <source>
        <dbReference type="ARBA" id="ARBA00012369"/>
    </source>
</evidence>
<dbReference type="InterPro" id="IPR005135">
    <property type="entry name" value="Endo/exonuclease/phosphatase"/>
</dbReference>
<dbReference type="FunFam" id="3.60.10.10:FF:000094">
    <property type="entry name" value="Sphingomyelin phosphodiesterase 2"/>
    <property type="match status" value="1"/>
</dbReference>
<keyword evidence="13 14" id="KW-0472">Membrane</keyword>
<evidence type="ECO:0000256" key="3">
    <source>
        <dbReference type="ARBA" id="ARBA00004991"/>
    </source>
</evidence>
<organism evidence="16">
    <name type="scientific">Tabanus bromius</name>
    <name type="common">Band-eyed brown horse fly</name>
    <dbReference type="NCBI Taxonomy" id="304241"/>
    <lineage>
        <taxon>Eukaryota</taxon>
        <taxon>Metazoa</taxon>
        <taxon>Ecdysozoa</taxon>
        <taxon>Arthropoda</taxon>
        <taxon>Hexapoda</taxon>
        <taxon>Insecta</taxon>
        <taxon>Pterygota</taxon>
        <taxon>Neoptera</taxon>
        <taxon>Endopterygota</taxon>
        <taxon>Diptera</taxon>
        <taxon>Brachycera</taxon>
        <taxon>Tabanomorpha</taxon>
        <taxon>Tabanoidea</taxon>
        <taxon>Tabanidae</taxon>
        <taxon>Tabanus</taxon>
    </lineage>
</organism>
<keyword evidence="12" id="KW-0443">Lipid metabolism</keyword>
<dbReference type="GO" id="GO:0004767">
    <property type="term" value="F:sphingomyelin phosphodiesterase activity"/>
    <property type="evidence" value="ECO:0007669"/>
    <property type="project" value="UniProtKB-EC"/>
</dbReference>
<comment type="pathway">
    <text evidence="3">Sphingolipid metabolism.</text>
</comment>
<evidence type="ECO:0000256" key="14">
    <source>
        <dbReference type="SAM" id="Phobius"/>
    </source>
</evidence>
<dbReference type="PANTHER" id="PTHR16320:SF24">
    <property type="entry name" value="PHOSPHODIESTERASE, PUTATIVE-RELATED"/>
    <property type="match status" value="1"/>
</dbReference>
<evidence type="ECO:0000256" key="1">
    <source>
        <dbReference type="ARBA" id="ARBA00004141"/>
    </source>
</evidence>
<evidence type="ECO:0000256" key="6">
    <source>
        <dbReference type="ARBA" id="ARBA00022692"/>
    </source>
</evidence>
<evidence type="ECO:0000256" key="11">
    <source>
        <dbReference type="ARBA" id="ARBA00022989"/>
    </source>
</evidence>
<evidence type="ECO:0000313" key="16">
    <source>
        <dbReference type="EMBL" id="JAI16885.1"/>
    </source>
</evidence>
<proteinExistence type="evidence at transcript level"/>
<dbReference type="Gene3D" id="3.60.10.10">
    <property type="entry name" value="Endonuclease/exonuclease/phosphatase"/>
    <property type="match status" value="1"/>
</dbReference>
<comment type="subcellular location">
    <subcellularLocation>
        <location evidence="1">Membrane</location>
        <topology evidence="1">Multi-pass membrane protein</topology>
    </subcellularLocation>
</comment>